<dbReference type="SUPFAM" id="SSF53335">
    <property type="entry name" value="S-adenosyl-L-methionine-dependent methyltransferases"/>
    <property type="match status" value="1"/>
</dbReference>
<name>A0A1W6K9S1_9GAMM</name>
<reference evidence="1 2" key="1">
    <citation type="submission" date="2017-04" db="EMBL/GenBank/DDBJ databases">
        <title>Genome Sequence of Marinobacter salarius strain SMR5 Isolated from a culture of the Diatom Skeletonema marinoi.</title>
        <authorList>
            <person name="Topel M."/>
            <person name="Pinder M.I.M."/>
            <person name="Johansson O.N."/>
            <person name="Kourtchenko O."/>
            <person name="Godhe A."/>
            <person name="Clarke A.K."/>
        </authorList>
    </citation>
    <scope>NUCLEOTIDE SEQUENCE [LARGE SCALE GENOMIC DNA]</scope>
    <source>
        <strain evidence="1 2">SMR5</strain>
    </source>
</reference>
<dbReference type="NCBIfam" id="TIGR04325">
    <property type="entry name" value="MTase_LIC12133"/>
    <property type="match status" value="1"/>
</dbReference>
<sequence>MNKALKNRIINSIELLPYGHDLYLHMARKRLGITYRGIYDSFHEAQQQAISQLANEYDVINQNKGEYLEQELPVLDKRVLDIDYPLLFWLSRLMQPSQRLLELGGSIGQGFYSFENFFSYPDGLQWVIAELPAAVEAGRKIASQKDEIRLAFIDSNDMGEEDAADIFMTAGTLQYMDTTIADTVSQLQRLPKHVLVHNLPAHPTEDFWTLQYLEVCEVPYHISSQANLVSNMEKAGYRLVDRWKNPRRIEIPYHLEKTVEHYHGFYFTVNDPK</sequence>
<evidence type="ECO:0000313" key="1">
    <source>
        <dbReference type="EMBL" id="ARM84059.1"/>
    </source>
</evidence>
<evidence type="ECO:0000313" key="2">
    <source>
        <dbReference type="Proteomes" id="UP000193100"/>
    </source>
</evidence>
<dbReference type="EMBL" id="CP020931">
    <property type="protein sequence ID" value="ARM84059.1"/>
    <property type="molecule type" value="Genomic_DNA"/>
</dbReference>
<dbReference type="GO" id="GO:0008168">
    <property type="term" value="F:methyltransferase activity"/>
    <property type="evidence" value="ECO:0007669"/>
    <property type="project" value="UniProtKB-KW"/>
</dbReference>
<dbReference type="GeneID" id="77255934"/>
<gene>
    <name evidence="1" type="ORF">MARSALSMR5_01982</name>
</gene>
<proteinExistence type="predicted"/>
<keyword evidence="1" id="KW-0489">Methyltransferase</keyword>
<dbReference type="InterPro" id="IPR027612">
    <property type="entry name" value="Put_MTase_LIC12133"/>
</dbReference>
<keyword evidence="1" id="KW-0808">Transferase</keyword>
<organism evidence="1 2">
    <name type="scientific">Marinobacter salarius</name>
    <dbReference type="NCBI Taxonomy" id="1420917"/>
    <lineage>
        <taxon>Bacteria</taxon>
        <taxon>Pseudomonadati</taxon>
        <taxon>Pseudomonadota</taxon>
        <taxon>Gammaproteobacteria</taxon>
        <taxon>Pseudomonadales</taxon>
        <taxon>Marinobacteraceae</taxon>
        <taxon>Marinobacter</taxon>
    </lineage>
</organism>
<dbReference type="InterPro" id="IPR029063">
    <property type="entry name" value="SAM-dependent_MTases_sf"/>
</dbReference>
<dbReference type="GO" id="GO:0032259">
    <property type="term" value="P:methylation"/>
    <property type="evidence" value="ECO:0007669"/>
    <property type="project" value="UniProtKB-KW"/>
</dbReference>
<dbReference type="RefSeq" id="WP_085680472.1">
    <property type="nucleotide sequence ID" value="NZ_CP020931.1"/>
</dbReference>
<dbReference type="Proteomes" id="UP000193100">
    <property type="component" value="Chromosome"/>
</dbReference>
<accession>A0A1W6K9S1</accession>
<protein>
    <submittedName>
        <fullName evidence="1">Putative methyltransferase</fullName>
    </submittedName>
</protein>
<dbReference type="AlphaFoldDB" id="A0A1W6K9S1"/>